<keyword evidence="2" id="KW-1185">Reference proteome</keyword>
<accession>A0ABQ8TLQ0</accession>
<organism evidence="1 2">
    <name type="scientific">Periplaneta americana</name>
    <name type="common">American cockroach</name>
    <name type="synonym">Blatta americana</name>
    <dbReference type="NCBI Taxonomy" id="6978"/>
    <lineage>
        <taxon>Eukaryota</taxon>
        <taxon>Metazoa</taxon>
        <taxon>Ecdysozoa</taxon>
        <taxon>Arthropoda</taxon>
        <taxon>Hexapoda</taxon>
        <taxon>Insecta</taxon>
        <taxon>Pterygota</taxon>
        <taxon>Neoptera</taxon>
        <taxon>Polyneoptera</taxon>
        <taxon>Dictyoptera</taxon>
        <taxon>Blattodea</taxon>
        <taxon>Blattoidea</taxon>
        <taxon>Blattidae</taxon>
        <taxon>Blattinae</taxon>
        <taxon>Periplaneta</taxon>
    </lineage>
</organism>
<evidence type="ECO:0000313" key="1">
    <source>
        <dbReference type="EMBL" id="KAJ4446642.1"/>
    </source>
</evidence>
<gene>
    <name evidence="1" type="ORF">ANN_13339</name>
</gene>
<proteinExistence type="predicted"/>
<protein>
    <submittedName>
        <fullName evidence="1">Uncharacterized protein</fullName>
    </submittedName>
</protein>
<evidence type="ECO:0000313" key="2">
    <source>
        <dbReference type="Proteomes" id="UP001148838"/>
    </source>
</evidence>
<comment type="caution">
    <text evidence="1">The sequence shown here is derived from an EMBL/GenBank/DDBJ whole genome shotgun (WGS) entry which is preliminary data.</text>
</comment>
<dbReference type="EMBL" id="JAJSOF020000009">
    <property type="protein sequence ID" value="KAJ4446642.1"/>
    <property type="molecule type" value="Genomic_DNA"/>
</dbReference>
<dbReference type="Proteomes" id="UP001148838">
    <property type="component" value="Unassembled WGS sequence"/>
</dbReference>
<name>A0ABQ8TLQ0_PERAM</name>
<sequence length="154" mass="17644">MEDHESGICRPDFRIRMSQWEQETSSQIVSGQIPTQDTSGPYHFSTTVPKVDQEDMTDVIPGSDYRRHLSAGAAYIQRSSRGFNKRIDSDRGNVAPLDRWRLDKNRMTWWSLVVTITRDETIREPLTKQLNCFAGRVIGGTMVVMEIISENSSY</sequence>
<reference evidence="1 2" key="1">
    <citation type="journal article" date="2022" name="Allergy">
        <title>Genome assembly and annotation of Periplaneta americana reveal a comprehensive cockroach allergen profile.</title>
        <authorList>
            <person name="Wang L."/>
            <person name="Xiong Q."/>
            <person name="Saelim N."/>
            <person name="Wang L."/>
            <person name="Nong W."/>
            <person name="Wan A.T."/>
            <person name="Shi M."/>
            <person name="Liu X."/>
            <person name="Cao Q."/>
            <person name="Hui J.H.L."/>
            <person name="Sookrung N."/>
            <person name="Leung T.F."/>
            <person name="Tungtrongchitr A."/>
            <person name="Tsui S.K.W."/>
        </authorList>
    </citation>
    <scope>NUCLEOTIDE SEQUENCE [LARGE SCALE GENOMIC DNA]</scope>
    <source>
        <strain evidence="1">PWHHKU_190912</strain>
    </source>
</reference>